<dbReference type="PANTHER" id="PTHR43685:SF2">
    <property type="entry name" value="GLYCOSYLTRANSFERASE 2-LIKE DOMAIN-CONTAINING PROTEIN"/>
    <property type="match status" value="1"/>
</dbReference>
<comment type="caution">
    <text evidence="2">The sequence shown here is derived from an EMBL/GenBank/DDBJ whole genome shotgun (WGS) entry which is preliminary data.</text>
</comment>
<dbReference type="Gene3D" id="3.90.550.10">
    <property type="entry name" value="Spore Coat Polysaccharide Biosynthesis Protein SpsA, Chain A"/>
    <property type="match status" value="1"/>
</dbReference>
<protein>
    <submittedName>
        <fullName evidence="2">Glycosyltransferase involved in cell wall biosynthesis</fullName>
    </submittedName>
</protein>
<dbReference type="SUPFAM" id="SSF53448">
    <property type="entry name" value="Nucleotide-diphospho-sugar transferases"/>
    <property type="match status" value="1"/>
</dbReference>
<keyword evidence="3" id="KW-1185">Reference proteome</keyword>
<evidence type="ECO:0000313" key="3">
    <source>
        <dbReference type="Proteomes" id="UP001268089"/>
    </source>
</evidence>
<reference evidence="2 3" key="1">
    <citation type="submission" date="2023-07" db="EMBL/GenBank/DDBJ databases">
        <title>Sorghum-associated microbial communities from plants grown in Nebraska, USA.</title>
        <authorList>
            <person name="Schachtman D."/>
        </authorList>
    </citation>
    <scope>NUCLEOTIDE SEQUENCE [LARGE SCALE GENOMIC DNA]</scope>
    <source>
        <strain evidence="2 3">BE308</strain>
    </source>
</reference>
<proteinExistence type="predicted"/>
<gene>
    <name evidence="2" type="ORF">J2X15_004212</name>
</gene>
<name>A0ABU1ZTL1_9BURK</name>
<evidence type="ECO:0000259" key="1">
    <source>
        <dbReference type="Pfam" id="PF00535"/>
    </source>
</evidence>
<sequence length="331" mass="37047">MSKIAVFIPVHNEEAYIEKTVTSILAQDYADFDLLISENHSTDGTLAKLRTLEARDSRVKVLRPREKLNSYGNFCFLANEVNHGDYFASMMLGGHDLLSHNVFSSSVKHLKDKPSCAIAYQRNSFEIDEQDTVTRRWPVCHESGYMNGTFDAILTLITLMYNTPIFGLWRQSVRKSVLYRHPCVGGDHLYVAEAAIHGSITPIDDAHMYLRRAPPSANYLEKHFTAAAGDEAAANDMYVQLAWLSDIIDQSTQGQPSIAQELFRTSAFSLYLLRYNHHFATFQSTLNAFAAQPGVSGLIQGQMSLGAMLKDLLKTKAQQRQDARASLSTSQ</sequence>
<dbReference type="InterPro" id="IPR001173">
    <property type="entry name" value="Glyco_trans_2-like"/>
</dbReference>
<feature type="domain" description="Glycosyltransferase 2-like" evidence="1">
    <location>
        <begin position="6"/>
        <end position="146"/>
    </location>
</feature>
<dbReference type="Pfam" id="PF00535">
    <property type="entry name" value="Glycos_transf_2"/>
    <property type="match status" value="1"/>
</dbReference>
<accession>A0ABU1ZTL1</accession>
<dbReference type="CDD" id="cd00761">
    <property type="entry name" value="Glyco_tranf_GTA_type"/>
    <property type="match status" value="1"/>
</dbReference>
<evidence type="ECO:0000313" key="2">
    <source>
        <dbReference type="EMBL" id="MDR7308889.1"/>
    </source>
</evidence>
<dbReference type="PANTHER" id="PTHR43685">
    <property type="entry name" value="GLYCOSYLTRANSFERASE"/>
    <property type="match status" value="1"/>
</dbReference>
<dbReference type="InterPro" id="IPR029044">
    <property type="entry name" value="Nucleotide-diphossugar_trans"/>
</dbReference>
<dbReference type="InterPro" id="IPR050834">
    <property type="entry name" value="Glycosyltransf_2"/>
</dbReference>
<dbReference type="Proteomes" id="UP001268089">
    <property type="component" value="Unassembled WGS sequence"/>
</dbReference>
<organism evidence="2 3">
    <name type="scientific">Rhodoferax saidenbachensis</name>
    <dbReference type="NCBI Taxonomy" id="1484693"/>
    <lineage>
        <taxon>Bacteria</taxon>
        <taxon>Pseudomonadati</taxon>
        <taxon>Pseudomonadota</taxon>
        <taxon>Betaproteobacteria</taxon>
        <taxon>Burkholderiales</taxon>
        <taxon>Comamonadaceae</taxon>
        <taxon>Rhodoferax</taxon>
    </lineage>
</organism>
<dbReference type="RefSeq" id="WP_310346897.1">
    <property type="nucleotide sequence ID" value="NZ_JAVDXO010000016.1"/>
</dbReference>
<dbReference type="EMBL" id="JAVDXO010000016">
    <property type="protein sequence ID" value="MDR7308889.1"/>
    <property type="molecule type" value="Genomic_DNA"/>
</dbReference>